<feature type="transmembrane region" description="Helical" evidence="1">
    <location>
        <begin position="136"/>
        <end position="159"/>
    </location>
</feature>
<feature type="transmembrane region" description="Helical" evidence="1">
    <location>
        <begin position="166"/>
        <end position="183"/>
    </location>
</feature>
<organism evidence="2">
    <name type="scientific">uncultured Aminicenantes bacterium</name>
    <dbReference type="NCBI Taxonomy" id="174294"/>
    <lineage>
        <taxon>Bacteria</taxon>
        <taxon>Candidatus Aminicenantota</taxon>
        <taxon>environmental samples</taxon>
    </lineage>
</organism>
<dbReference type="EMBL" id="AJ937765">
    <property type="protein sequence ID" value="CAI78581.1"/>
    <property type="molecule type" value="Genomic_DNA"/>
</dbReference>
<dbReference type="AlphaFoldDB" id="Q2YZY4"/>
<keyword evidence="1" id="KW-0812">Transmembrane</keyword>
<reference evidence="2" key="1">
    <citation type="journal article" date="2005" name="Environ. Microbiol.">
        <title>Lateral gene transfer and phylogenetic assignment of environmental fosmid clones.</title>
        <authorList>
            <person name="Nesbo C.L."/>
            <person name="Boucher Y."/>
            <person name="Dlutek M."/>
            <person name="Doolittle F.W."/>
        </authorList>
    </citation>
    <scope>NUCLEOTIDE SEQUENCE</scope>
</reference>
<evidence type="ECO:0000256" key="1">
    <source>
        <dbReference type="SAM" id="Phobius"/>
    </source>
</evidence>
<feature type="transmembrane region" description="Helical" evidence="1">
    <location>
        <begin position="59"/>
        <end position="80"/>
    </location>
</feature>
<proteinExistence type="predicted"/>
<keyword evidence="1" id="KW-1133">Transmembrane helix</keyword>
<keyword evidence="1" id="KW-0472">Membrane</keyword>
<feature type="transmembrane region" description="Helical" evidence="1">
    <location>
        <begin position="229"/>
        <end position="252"/>
    </location>
</feature>
<evidence type="ECO:0000313" key="2">
    <source>
        <dbReference type="EMBL" id="CAI78581.1"/>
    </source>
</evidence>
<feature type="transmembrane region" description="Helical" evidence="1">
    <location>
        <begin position="21"/>
        <end position="39"/>
    </location>
</feature>
<accession>Q2YZY4</accession>
<sequence length="258" mass="27783">MNTLFGLIKSEYRMMIGRRGPWLAYGVVFLFHSLAILQMGESSASPLAALGPWWAAGEILYILNLFMPLIAGISAADRLARDRSLKVRELQRGAPLPQGVLLAGKFLGVLAAALTPNLFFISGIAAWAVLAGIQPALFFPSLLAGFAAITIPAFAFVIAFSLACPLVIPIRVYQVLLTGYWFWGNYLPPDVFPTLNGTLLTPAGVYALQGFFGGRVGINMMAAYTAGEAVVNIAILLTAVFAVLALASRFLAWRERES</sequence>
<protein>
    <submittedName>
        <fullName evidence="2">Uncharacterized protein</fullName>
    </submittedName>
</protein>
<feature type="transmembrane region" description="Helical" evidence="1">
    <location>
        <begin position="100"/>
        <end position="130"/>
    </location>
</feature>
<name>Q2YZY4_9BACT</name>